<dbReference type="Pfam" id="PF00005">
    <property type="entry name" value="ABC_tran"/>
    <property type="match status" value="1"/>
</dbReference>
<dbReference type="PANTHER" id="PTHR42788:SF13">
    <property type="entry name" value="ALIPHATIC SULFONATES IMPORT ATP-BINDING PROTEIN SSUB"/>
    <property type="match status" value="1"/>
</dbReference>
<dbReference type="InterPro" id="IPR017871">
    <property type="entry name" value="ABC_transporter-like_CS"/>
</dbReference>
<dbReference type="AlphaFoldDB" id="A0A2R7Y435"/>
<name>A0A2R7Y435_9ARCH</name>
<reference evidence="5 6" key="1">
    <citation type="submission" date="2017-04" db="EMBL/GenBank/DDBJ databases">
        <title>Draft Aigarchaeota genome from a New Zealand hot spring.</title>
        <authorList>
            <person name="Reysenbach A.-L."/>
            <person name="Donaho J.A."/>
            <person name="Gerhart J."/>
            <person name="Kelley J.F."/>
            <person name="Kouba K."/>
            <person name="Podar M."/>
            <person name="Stott M."/>
        </authorList>
    </citation>
    <scope>NUCLEOTIDE SEQUENCE [LARGE SCALE GENOMIC DNA]</scope>
    <source>
        <strain evidence="5">NZ13_MG1</strain>
    </source>
</reference>
<dbReference type="CDD" id="cd03293">
    <property type="entry name" value="ABC_NrtD_SsuB_transporters"/>
    <property type="match status" value="1"/>
</dbReference>
<dbReference type="GO" id="GO:0005524">
    <property type="term" value="F:ATP binding"/>
    <property type="evidence" value="ECO:0007669"/>
    <property type="project" value="UniProtKB-KW"/>
</dbReference>
<evidence type="ECO:0000259" key="4">
    <source>
        <dbReference type="PROSITE" id="PS50893"/>
    </source>
</evidence>
<proteinExistence type="predicted"/>
<dbReference type="SUPFAM" id="SSF52540">
    <property type="entry name" value="P-loop containing nucleoside triphosphate hydrolases"/>
    <property type="match status" value="1"/>
</dbReference>
<dbReference type="InterPro" id="IPR003593">
    <property type="entry name" value="AAA+_ATPase"/>
</dbReference>
<dbReference type="GO" id="GO:0016887">
    <property type="term" value="F:ATP hydrolysis activity"/>
    <property type="evidence" value="ECO:0007669"/>
    <property type="project" value="InterPro"/>
</dbReference>
<dbReference type="PANTHER" id="PTHR42788">
    <property type="entry name" value="TAURINE IMPORT ATP-BINDING PROTEIN-RELATED"/>
    <property type="match status" value="1"/>
</dbReference>
<dbReference type="InterPro" id="IPR050166">
    <property type="entry name" value="ABC_transporter_ATP-bind"/>
</dbReference>
<keyword evidence="3" id="KW-0067">ATP-binding</keyword>
<dbReference type="Proteomes" id="UP000244066">
    <property type="component" value="Unassembled WGS sequence"/>
</dbReference>
<accession>A0A2R7Y435</accession>
<keyword evidence="2" id="KW-0547">Nucleotide-binding</keyword>
<dbReference type="InterPro" id="IPR003439">
    <property type="entry name" value="ABC_transporter-like_ATP-bd"/>
</dbReference>
<dbReference type="PROSITE" id="PS50893">
    <property type="entry name" value="ABC_TRANSPORTER_2"/>
    <property type="match status" value="1"/>
</dbReference>
<dbReference type="PROSITE" id="PS00211">
    <property type="entry name" value="ABC_TRANSPORTER_1"/>
    <property type="match status" value="1"/>
</dbReference>
<dbReference type="InterPro" id="IPR027417">
    <property type="entry name" value="P-loop_NTPase"/>
</dbReference>
<dbReference type="SMART" id="SM00382">
    <property type="entry name" value="AAA"/>
    <property type="match status" value="1"/>
</dbReference>
<comment type="caution">
    <text evidence="5">The sequence shown here is derived from an EMBL/GenBank/DDBJ whole genome shotgun (WGS) entry which is preliminary data.</text>
</comment>
<feature type="domain" description="ABC transporter" evidence="4">
    <location>
        <begin position="6"/>
        <end position="236"/>
    </location>
</feature>
<protein>
    <recommendedName>
        <fullName evidence="4">ABC transporter domain-containing protein</fullName>
    </recommendedName>
</protein>
<evidence type="ECO:0000313" key="5">
    <source>
        <dbReference type="EMBL" id="PUA32117.1"/>
    </source>
</evidence>
<organism evidence="5 6">
    <name type="scientific">Candidatus Terraquivivens tikiterensis</name>
    <dbReference type="NCBI Taxonomy" id="1980982"/>
    <lineage>
        <taxon>Archaea</taxon>
        <taxon>Nitrososphaerota</taxon>
        <taxon>Candidatus Wolframiiraptoraceae</taxon>
        <taxon>Candidatus Terraquivivens</taxon>
    </lineage>
</organism>
<evidence type="ECO:0000256" key="1">
    <source>
        <dbReference type="ARBA" id="ARBA00022448"/>
    </source>
</evidence>
<evidence type="ECO:0000256" key="2">
    <source>
        <dbReference type="ARBA" id="ARBA00022741"/>
    </source>
</evidence>
<evidence type="ECO:0000256" key="3">
    <source>
        <dbReference type="ARBA" id="ARBA00022840"/>
    </source>
</evidence>
<sequence length="262" mass="29145">MAAERVSVEGLSVSYLSPTGRVDALQDVSFKVHDGEIVTIVGPSGCGKTTLLNAIAGLLSFRKDVLMRGIVHVRDAGSIGYVFQRDALLPWRTVAENVALGLEVRGVPREKRMGIASRFLRMVGLEGYGGKYPHELSAGMRQRVALARALAYDPELILMDEPLGSLDAQTRASLQDEILMVHERTRKTILMVTHDIAEAIILGDRVLVMGGRPGRVNSEYRVELPKPRSSHGSRLEPEFSRLYRAIWDELKEEMRARQTVRQ</sequence>
<evidence type="ECO:0000313" key="6">
    <source>
        <dbReference type="Proteomes" id="UP000244066"/>
    </source>
</evidence>
<keyword evidence="1" id="KW-0813">Transport</keyword>
<dbReference type="Gene3D" id="3.40.50.300">
    <property type="entry name" value="P-loop containing nucleotide triphosphate hydrolases"/>
    <property type="match status" value="1"/>
</dbReference>
<dbReference type="EMBL" id="NDWU01000009">
    <property type="protein sequence ID" value="PUA32117.1"/>
    <property type="molecule type" value="Genomic_DNA"/>
</dbReference>
<gene>
    <name evidence="5" type="ORF">B9J98_04320</name>
</gene>